<dbReference type="PROSITE" id="PS50191">
    <property type="entry name" value="CRAL_TRIO"/>
    <property type="match status" value="1"/>
</dbReference>
<dbReference type="PANTHER" id="PTHR47104">
    <property type="entry name" value="SEC14P-LIKE PHOSPHATIDYLINOSITOL TRANSFER FAMILY PROTEIN"/>
    <property type="match status" value="1"/>
</dbReference>
<organism evidence="3 4">
    <name type="scientific">Protea cynaroides</name>
    <dbReference type="NCBI Taxonomy" id="273540"/>
    <lineage>
        <taxon>Eukaryota</taxon>
        <taxon>Viridiplantae</taxon>
        <taxon>Streptophyta</taxon>
        <taxon>Embryophyta</taxon>
        <taxon>Tracheophyta</taxon>
        <taxon>Spermatophyta</taxon>
        <taxon>Magnoliopsida</taxon>
        <taxon>Proteales</taxon>
        <taxon>Proteaceae</taxon>
        <taxon>Protea</taxon>
    </lineage>
</organism>
<sequence>MGKRDQKDKNTEKVETVLQLLRKQAPLTVKQEKFCNYACVERFLKAKGDSVKKAAKHLRACLSWRESIGTEYLIADEFSAELVEGFAYVAGHDDDSRPIVVLRIKQDYQKFHSQKLYIRLLVFTLEVAIGSMPKNVEQFVILFDASFFRSASAFMNLLLASMKIVSEYYPGRLHKAFVIDPPSLFSYLWKGVRPFVELSPVIMVVSSLDYDDSLEYDDFSAFPRASSLRFDPSSIPSTGKIGSSSSTRFSFTVSHHFDSLKPWYLSLTDTSASKVGPTSPSRSLMGPALISPLNARSFSFASPAARTPRCSTPGPARKSQWTPHSNPRTPKPSFLQSPAMFFRKEKDCHVSKTEKSRESFLPFLRFYRRPYDEMIYRSKMKPPLGGLISIVSPQMKRRHMSQSQRF</sequence>
<evidence type="ECO:0000313" key="3">
    <source>
        <dbReference type="EMBL" id="KAJ4968790.1"/>
    </source>
</evidence>
<dbReference type="Proteomes" id="UP001141806">
    <property type="component" value="Unassembled WGS sequence"/>
</dbReference>
<reference evidence="3" key="1">
    <citation type="journal article" date="2023" name="Plant J.">
        <title>The genome of the king protea, Protea cynaroides.</title>
        <authorList>
            <person name="Chang J."/>
            <person name="Duong T.A."/>
            <person name="Schoeman C."/>
            <person name="Ma X."/>
            <person name="Roodt D."/>
            <person name="Barker N."/>
            <person name="Li Z."/>
            <person name="Van de Peer Y."/>
            <person name="Mizrachi E."/>
        </authorList>
    </citation>
    <scope>NUCLEOTIDE SEQUENCE</scope>
    <source>
        <tissue evidence="3">Young leaves</tissue>
    </source>
</reference>
<protein>
    <recommendedName>
        <fullName evidence="2">CRAL-TRIO domain-containing protein</fullName>
    </recommendedName>
</protein>
<dbReference type="SMART" id="SM00516">
    <property type="entry name" value="SEC14"/>
    <property type="match status" value="1"/>
</dbReference>
<feature type="region of interest" description="Disordered" evidence="1">
    <location>
        <begin position="304"/>
        <end position="335"/>
    </location>
</feature>
<dbReference type="AlphaFoldDB" id="A0A9Q0QR44"/>
<feature type="domain" description="CRAL-TRIO" evidence="2">
    <location>
        <begin position="71"/>
        <end position="223"/>
    </location>
</feature>
<feature type="compositionally biased region" description="Polar residues" evidence="1">
    <location>
        <begin position="319"/>
        <end position="328"/>
    </location>
</feature>
<comment type="caution">
    <text evidence="3">The sequence shown here is derived from an EMBL/GenBank/DDBJ whole genome shotgun (WGS) entry which is preliminary data.</text>
</comment>
<dbReference type="CDD" id="cd00170">
    <property type="entry name" value="SEC14"/>
    <property type="match status" value="1"/>
</dbReference>
<evidence type="ECO:0000313" key="4">
    <source>
        <dbReference type="Proteomes" id="UP001141806"/>
    </source>
</evidence>
<accession>A0A9Q0QR44</accession>
<dbReference type="Gene3D" id="3.40.525.10">
    <property type="entry name" value="CRAL-TRIO lipid binding domain"/>
    <property type="match status" value="1"/>
</dbReference>
<proteinExistence type="predicted"/>
<evidence type="ECO:0000256" key="1">
    <source>
        <dbReference type="SAM" id="MobiDB-lite"/>
    </source>
</evidence>
<evidence type="ECO:0000259" key="2">
    <source>
        <dbReference type="PROSITE" id="PS50191"/>
    </source>
</evidence>
<name>A0A9Q0QR44_9MAGN</name>
<dbReference type="InterPro" id="IPR036865">
    <property type="entry name" value="CRAL-TRIO_dom_sf"/>
</dbReference>
<dbReference type="OrthoDB" id="75724at2759"/>
<dbReference type="PANTHER" id="PTHR47104:SF1">
    <property type="entry name" value="SEC14P-LIKE PHOSPHATIDYLINOSITOL TRANSFER FAMILY PROTEIN"/>
    <property type="match status" value="1"/>
</dbReference>
<dbReference type="Pfam" id="PF00650">
    <property type="entry name" value="CRAL_TRIO"/>
    <property type="match status" value="1"/>
</dbReference>
<dbReference type="EMBL" id="JAMYWD010000006">
    <property type="protein sequence ID" value="KAJ4968790.1"/>
    <property type="molecule type" value="Genomic_DNA"/>
</dbReference>
<keyword evidence="4" id="KW-1185">Reference proteome</keyword>
<dbReference type="InterPro" id="IPR001251">
    <property type="entry name" value="CRAL-TRIO_dom"/>
</dbReference>
<dbReference type="InterPro" id="IPR036273">
    <property type="entry name" value="CRAL/TRIO_N_dom_sf"/>
</dbReference>
<dbReference type="SUPFAM" id="SSF52087">
    <property type="entry name" value="CRAL/TRIO domain"/>
    <property type="match status" value="1"/>
</dbReference>
<gene>
    <name evidence="3" type="ORF">NE237_015491</name>
</gene>
<dbReference type="SUPFAM" id="SSF46938">
    <property type="entry name" value="CRAL/TRIO N-terminal domain"/>
    <property type="match status" value="1"/>
</dbReference>